<dbReference type="PANTHER" id="PTHR43394">
    <property type="entry name" value="ATP-DEPENDENT PERMEASE MDL1, MITOCHONDRIAL"/>
    <property type="match status" value="1"/>
</dbReference>
<dbReference type="InterPro" id="IPR039421">
    <property type="entry name" value="Type_1_exporter"/>
</dbReference>
<evidence type="ECO:0000313" key="14">
    <source>
        <dbReference type="EMBL" id="ALE18680.1"/>
    </source>
</evidence>
<dbReference type="PATRIC" id="fig|1562462.4.peg.435"/>
<dbReference type="InterPro" id="IPR003593">
    <property type="entry name" value="AAA+_ATPase"/>
</dbReference>
<keyword evidence="9 11" id="KW-0472">Membrane</keyword>
<reference evidence="14 15" key="1">
    <citation type="journal article" date="2015" name="Genome Announc.">
        <title>Complete Genome Sequences for Two Strains of a Novel Fastidious, Partially Acid-Fast, Gram-Positive Corynebacterineae Bacterium, Derived from Human Clinical Samples.</title>
        <authorList>
            <person name="Nicholson A.C."/>
            <person name="Bell M."/>
            <person name="Humrighouse B.W."/>
            <person name="McQuiston J.R."/>
        </authorList>
    </citation>
    <scope>NUCLEOTIDE SEQUENCE [LARGE SCALE GENOMIC DNA]</scope>
    <source>
        <strain evidence="14 15">X1698</strain>
    </source>
</reference>
<evidence type="ECO:0000259" key="13">
    <source>
        <dbReference type="PROSITE" id="PS50929"/>
    </source>
</evidence>
<dbReference type="STRING" id="1528099.AL705_02120"/>
<keyword evidence="5 11" id="KW-0812">Transmembrane</keyword>
<dbReference type="KEGG" id="cbq:AL705_02120"/>
<dbReference type="InterPro" id="IPR017871">
    <property type="entry name" value="ABC_transporter-like_CS"/>
</dbReference>
<keyword evidence="3" id="KW-1003">Cell membrane</keyword>
<feature type="transmembrane region" description="Helical" evidence="11">
    <location>
        <begin position="273"/>
        <end position="291"/>
    </location>
</feature>
<evidence type="ECO:0000256" key="2">
    <source>
        <dbReference type="ARBA" id="ARBA00022448"/>
    </source>
</evidence>
<evidence type="ECO:0000256" key="5">
    <source>
        <dbReference type="ARBA" id="ARBA00022692"/>
    </source>
</evidence>
<keyword evidence="7 14" id="KW-0067">ATP-binding</keyword>
<feature type="transmembrane region" description="Helical" evidence="11">
    <location>
        <begin position="143"/>
        <end position="168"/>
    </location>
</feature>
<dbReference type="RefSeq" id="WP_053961610.1">
    <property type="nucleotide sequence ID" value="NZ_CAJPTR010000001.1"/>
</dbReference>
<dbReference type="Pfam" id="PF00664">
    <property type="entry name" value="ABC_membrane"/>
    <property type="match status" value="1"/>
</dbReference>
<dbReference type="FunFam" id="3.40.50.300:FF:000221">
    <property type="entry name" value="Multidrug ABC transporter ATP-binding protein"/>
    <property type="match status" value="1"/>
</dbReference>
<dbReference type="Gene3D" id="3.40.50.300">
    <property type="entry name" value="P-loop containing nucleotide triphosphate hydrolases"/>
    <property type="match status" value="1"/>
</dbReference>
<dbReference type="PANTHER" id="PTHR43394:SF1">
    <property type="entry name" value="ATP-BINDING CASSETTE SUB-FAMILY B MEMBER 10, MITOCHONDRIAL"/>
    <property type="match status" value="1"/>
</dbReference>
<comment type="similarity">
    <text evidence="10">Belongs to the ABC transporter superfamily. Siderophore-Fe(3+) uptake transporter (SIUT) (TC 3.A.1.21) family.</text>
</comment>
<feature type="domain" description="ABC transmembrane type-1" evidence="13">
    <location>
        <begin position="20"/>
        <end position="295"/>
    </location>
</feature>
<feature type="domain" description="ABC transporter" evidence="12">
    <location>
        <begin position="330"/>
        <end position="565"/>
    </location>
</feature>
<evidence type="ECO:0000256" key="7">
    <source>
        <dbReference type="ARBA" id="ARBA00022840"/>
    </source>
</evidence>
<evidence type="ECO:0000256" key="3">
    <source>
        <dbReference type="ARBA" id="ARBA00022475"/>
    </source>
</evidence>
<dbReference type="InterPro" id="IPR003439">
    <property type="entry name" value="ABC_transporter-like_ATP-bd"/>
</dbReference>
<dbReference type="EMBL" id="CP012390">
    <property type="protein sequence ID" value="ALE18680.1"/>
    <property type="molecule type" value="Genomic_DNA"/>
</dbReference>
<dbReference type="SMART" id="SM00382">
    <property type="entry name" value="AAA"/>
    <property type="match status" value="1"/>
</dbReference>
<evidence type="ECO:0000313" key="15">
    <source>
        <dbReference type="Proteomes" id="UP000068137"/>
    </source>
</evidence>
<keyword evidence="8 11" id="KW-1133">Transmembrane helix</keyword>
<dbReference type="GO" id="GO:0016887">
    <property type="term" value="F:ATP hydrolysis activity"/>
    <property type="evidence" value="ECO:0007669"/>
    <property type="project" value="InterPro"/>
</dbReference>
<dbReference type="InterPro" id="IPR036640">
    <property type="entry name" value="ABC1_TM_sf"/>
</dbReference>
<dbReference type="SUPFAM" id="SSF52540">
    <property type="entry name" value="P-loop containing nucleoside triphosphate hydrolases"/>
    <property type="match status" value="1"/>
</dbReference>
<comment type="subcellular location">
    <subcellularLocation>
        <location evidence="1">Cell inner membrane</location>
        <topology evidence="1">Multi-pass membrane protein</topology>
    </subcellularLocation>
</comment>
<protein>
    <submittedName>
        <fullName evidence="14">ABC transporter ATP-binding protein</fullName>
    </submittedName>
</protein>
<dbReference type="GO" id="GO:0005524">
    <property type="term" value="F:ATP binding"/>
    <property type="evidence" value="ECO:0007669"/>
    <property type="project" value="UniProtKB-KW"/>
</dbReference>
<gene>
    <name evidence="14" type="ORF">AL705_02120</name>
</gene>
<evidence type="ECO:0000256" key="10">
    <source>
        <dbReference type="ARBA" id="ARBA00023455"/>
    </source>
</evidence>
<dbReference type="AlphaFoldDB" id="A0A0M3TBD2"/>
<evidence type="ECO:0000256" key="8">
    <source>
        <dbReference type="ARBA" id="ARBA00022989"/>
    </source>
</evidence>
<evidence type="ECO:0000256" key="6">
    <source>
        <dbReference type="ARBA" id="ARBA00022741"/>
    </source>
</evidence>
<keyword evidence="4" id="KW-0997">Cell inner membrane</keyword>
<evidence type="ECO:0000256" key="1">
    <source>
        <dbReference type="ARBA" id="ARBA00004429"/>
    </source>
</evidence>
<feature type="transmembrane region" description="Helical" evidence="11">
    <location>
        <begin position="53"/>
        <end position="77"/>
    </location>
</feature>
<evidence type="ECO:0000256" key="9">
    <source>
        <dbReference type="ARBA" id="ARBA00023136"/>
    </source>
</evidence>
<organism evidence="14 15">
    <name type="scientific">Lawsonella clevelandensis</name>
    <dbReference type="NCBI Taxonomy" id="1528099"/>
    <lineage>
        <taxon>Bacteria</taxon>
        <taxon>Bacillati</taxon>
        <taxon>Actinomycetota</taxon>
        <taxon>Actinomycetes</taxon>
        <taxon>Mycobacteriales</taxon>
        <taxon>Lawsonellaceae</taxon>
        <taxon>Lawsonella</taxon>
    </lineage>
</organism>
<evidence type="ECO:0000256" key="4">
    <source>
        <dbReference type="ARBA" id="ARBA00022519"/>
    </source>
</evidence>
<accession>A0A0M3TBD2</accession>
<dbReference type="Gene3D" id="1.20.1560.10">
    <property type="entry name" value="ABC transporter type 1, transmembrane domain"/>
    <property type="match status" value="1"/>
</dbReference>
<feature type="transmembrane region" description="Helical" evidence="11">
    <location>
        <begin position="237"/>
        <end position="261"/>
    </location>
</feature>
<dbReference type="CDD" id="cd07346">
    <property type="entry name" value="ABC_6TM_exporters"/>
    <property type="match status" value="1"/>
</dbReference>
<dbReference type="InterPro" id="IPR011527">
    <property type="entry name" value="ABC1_TM_dom"/>
</dbReference>
<dbReference type="GO" id="GO:0005886">
    <property type="term" value="C:plasma membrane"/>
    <property type="evidence" value="ECO:0007669"/>
    <property type="project" value="UniProtKB-SubCell"/>
</dbReference>
<sequence length="580" mass="63560">MNTQKELVKQTKRSSRLANIMNVMSVSLDLLVPIVVIHLVARYFVDDLTARMVWVWATVLLVVLLVKSGCVFCATWLAHRAAYGSLADLRLHILKHLKALPLGFFHVRRTGDLVSVMKNDVEQVEVFLAHGLPETMSATGLPLVVFVVMLAVDWRLALVMVIGLPLMWVVRRLASPKWVTGFATVARYMTAMQERLVEYVANIAVIKAFGKSEDKTAKAIDASEEYVRWVSTSMNDIAVPMGLITLFMESGMVGTVIVGLLLLQDGQISVERLILAMVLSGTFSAAVAKIATLQHYRFMFNQAMTGISSILGQPAPAQRDATELSVEGDLVLDSVSFTYPNKQVPALKDVNLTFKRGSVNALVGSSGCGKTTLAHLLMGFWTPDRGRITVGGRSLADVSEHDWRRSFGLVAQDVFLFNLTLEDNIKVGNPNASHSQVVDAAKRAQIHQFIEALPLGYQTMAGEVGVKFSGGEKQRISIARAMLKNAEIVVLDEATSALDSGNEELVQTAIDELTKDKTVITIAHHLDTIVSADQIIVLDEGSVVDAGTHQQLLSRCETYQRLVRAQHLVDSWDIKAGQTA</sequence>
<keyword evidence="2" id="KW-0813">Transport</keyword>
<dbReference type="PROSITE" id="PS50929">
    <property type="entry name" value="ABC_TM1F"/>
    <property type="match status" value="1"/>
</dbReference>
<dbReference type="Proteomes" id="UP000068137">
    <property type="component" value="Chromosome"/>
</dbReference>
<dbReference type="InterPro" id="IPR027417">
    <property type="entry name" value="P-loop_NTPase"/>
</dbReference>
<dbReference type="SUPFAM" id="SSF90123">
    <property type="entry name" value="ABC transporter transmembrane region"/>
    <property type="match status" value="1"/>
</dbReference>
<evidence type="ECO:0000256" key="11">
    <source>
        <dbReference type="SAM" id="Phobius"/>
    </source>
</evidence>
<dbReference type="Pfam" id="PF00005">
    <property type="entry name" value="ABC_tran"/>
    <property type="match status" value="1"/>
</dbReference>
<dbReference type="PROSITE" id="PS50893">
    <property type="entry name" value="ABC_TRANSPORTER_2"/>
    <property type="match status" value="1"/>
</dbReference>
<feature type="transmembrane region" description="Helical" evidence="11">
    <location>
        <begin position="20"/>
        <end position="41"/>
    </location>
</feature>
<keyword evidence="6" id="KW-0547">Nucleotide-binding</keyword>
<dbReference type="GO" id="GO:0015421">
    <property type="term" value="F:ABC-type oligopeptide transporter activity"/>
    <property type="evidence" value="ECO:0007669"/>
    <property type="project" value="TreeGrafter"/>
</dbReference>
<evidence type="ECO:0000259" key="12">
    <source>
        <dbReference type="PROSITE" id="PS50893"/>
    </source>
</evidence>
<name>A0A0M3TBD2_9ACTN</name>
<dbReference type="PROSITE" id="PS00211">
    <property type="entry name" value="ABC_TRANSPORTER_1"/>
    <property type="match status" value="1"/>
</dbReference>
<proteinExistence type="inferred from homology"/>